<evidence type="ECO:0000313" key="3">
    <source>
        <dbReference type="Proteomes" id="UP000578531"/>
    </source>
</evidence>
<dbReference type="AlphaFoldDB" id="A0A8H6FZC9"/>
<protein>
    <submittedName>
        <fullName evidence="2">Uncharacterized protein</fullName>
    </submittedName>
</protein>
<reference evidence="2 3" key="1">
    <citation type="journal article" date="2020" name="Genomics">
        <title>Complete, high-quality genomes from long-read metagenomic sequencing of two wolf lichen thalli reveals enigmatic genome architecture.</title>
        <authorList>
            <person name="McKenzie S.K."/>
            <person name="Walston R.F."/>
            <person name="Allen J.L."/>
        </authorList>
    </citation>
    <scope>NUCLEOTIDE SEQUENCE [LARGE SCALE GENOMIC DNA]</scope>
    <source>
        <strain evidence="2">WasteWater2</strain>
    </source>
</reference>
<comment type="caution">
    <text evidence="2">The sequence shown here is derived from an EMBL/GenBank/DDBJ whole genome shotgun (WGS) entry which is preliminary data.</text>
</comment>
<feature type="region of interest" description="Disordered" evidence="1">
    <location>
        <begin position="1"/>
        <end position="76"/>
    </location>
</feature>
<feature type="compositionally biased region" description="Pro residues" evidence="1">
    <location>
        <begin position="17"/>
        <end position="27"/>
    </location>
</feature>
<feature type="compositionally biased region" description="Pro residues" evidence="1">
    <location>
        <begin position="37"/>
        <end position="49"/>
    </location>
</feature>
<evidence type="ECO:0000313" key="2">
    <source>
        <dbReference type="EMBL" id="KAF6237465.1"/>
    </source>
</evidence>
<name>A0A8H6FZC9_9LECA</name>
<proteinExistence type="predicted"/>
<dbReference type="GeneID" id="59286020"/>
<sequence>MDLLDEHARSLTTNQPHHPPATAPPNPSSTQARNATPPKPQRPPDPQPSTPTSTDAHDPVDPTDVPIPPPTPEPDLLARSVARSFFSLPPRTQPQ</sequence>
<dbReference type="EMBL" id="JACCJC010000014">
    <property type="protein sequence ID" value="KAF6237465.1"/>
    <property type="molecule type" value="Genomic_DNA"/>
</dbReference>
<organism evidence="2 3">
    <name type="scientific">Letharia columbiana</name>
    <dbReference type="NCBI Taxonomy" id="112416"/>
    <lineage>
        <taxon>Eukaryota</taxon>
        <taxon>Fungi</taxon>
        <taxon>Dikarya</taxon>
        <taxon>Ascomycota</taxon>
        <taxon>Pezizomycotina</taxon>
        <taxon>Lecanoromycetes</taxon>
        <taxon>OSLEUM clade</taxon>
        <taxon>Lecanoromycetidae</taxon>
        <taxon>Lecanorales</taxon>
        <taxon>Lecanorineae</taxon>
        <taxon>Parmeliaceae</taxon>
        <taxon>Letharia</taxon>
    </lineage>
</organism>
<dbReference type="RefSeq" id="XP_037166789.1">
    <property type="nucleotide sequence ID" value="XM_037306279.1"/>
</dbReference>
<evidence type="ECO:0000256" key="1">
    <source>
        <dbReference type="SAM" id="MobiDB-lite"/>
    </source>
</evidence>
<keyword evidence="3" id="KW-1185">Reference proteome</keyword>
<dbReference type="Proteomes" id="UP000578531">
    <property type="component" value="Unassembled WGS sequence"/>
</dbReference>
<gene>
    <name evidence="2" type="ORF">HO173_004355</name>
</gene>
<accession>A0A8H6FZC9</accession>